<name>A0A4D4MFS0_STRAX</name>
<comment type="caution">
    <text evidence="1">The sequence shown here is derived from an EMBL/GenBank/DDBJ whole genome shotgun (WGS) entry which is preliminary data.</text>
</comment>
<proteinExistence type="predicted"/>
<reference evidence="1 2" key="1">
    <citation type="submission" date="2019-04" db="EMBL/GenBank/DDBJ databases">
        <title>Draft genome sequences of Streptomyces avermitilis ATCC 31267.</title>
        <authorList>
            <person name="Komaki H."/>
            <person name="Tamura T."/>
            <person name="Hosoyama A."/>
        </authorList>
    </citation>
    <scope>NUCLEOTIDE SEQUENCE [LARGE SCALE GENOMIC DNA]</scope>
    <source>
        <strain evidence="1 2">ATCC 31267</strain>
    </source>
</reference>
<evidence type="ECO:0000313" key="2">
    <source>
        <dbReference type="Proteomes" id="UP000299211"/>
    </source>
</evidence>
<organism evidence="1 2">
    <name type="scientific">Streptomyces avermitilis</name>
    <dbReference type="NCBI Taxonomy" id="33903"/>
    <lineage>
        <taxon>Bacteria</taxon>
        <taxon>Bacillati</taxon>
        <taxon>Actinomycetota</taxon>
        <taxon>Actinomycetes</taxon>
        <taxon>Kitasatosporales</taxon>
        <taxon>Streptomycetaceae</taxon>
        <taxon>Streptomyces</taxon>
    </lineage>
</organism>
<protein>
    <submittedName>
        <fullName evidence="1">Uncharacterized protein</fullName>
    </submittedName>
</protein>
<sequence>MVAYHEEHGPRLPVAVFTAVGNYCGLSIDQQAVQAGDLPAVLIPMV</sequence>
<gene>
    <name evidence="1" type="ORF">SAV31267_003370</name>
</gene>
<dbReference type="EMBL" id="BJHY01000001">
    <property type="protein sequence ID" value="GDY70852.1"/>
    <property type="molecule type" value="Genomic_DNA"/>
</dbReference>
<accession>A0A4D4MFS0</accession>
<dbReference type="AlphaFoldDB" id="A0A4D4MFS0"/>
<dbReference type="Proteomes" id="UP000299211">
    <property type="component" value="Unassembled WGS sequence"/>
</dbReference>
<evidence type="ECO:0000313" key="1">
    <source>
        <dbReference type="EMBL" id="GDY70852.1"/>
    </source>
</evidence>